<keyword evidence="3" id="KW-1185">Reference proteome</keyword>
<organism evidence="2 3">
    <name type="scientific">Haloplanus salinus</name>
    <dbReference type="NCBI Taxonomy" id="1126245"/>
    <lineage>
        <taxon>Archaea</taxon>
        <taxon>Methanobacteriati</taxon>
        <taxon>Methanobacteriota</taxon>
        <taxon>Stenosarchaea group</taxon>
        <taxon>Halobacteria</taxon>
        <taxon>Halobacteriales</taxon>
        <taxon>Haloferacaceae</taxon>
        <taxon>Haloplanus</taxon>
    </lineage>
</organism>
<reference evidence="2 3" key="1">
    <citation type="submission" date="2018-07" db="EMBL/GenBank/DDBJ databases">
        <title>Genome sequences of Haloplanus salinus JCM 18368T.</title>
        <authorList>
            <person name="Kim Y.B."/>
            <person name="Roh S.W."/>
        </authorList>
    </citation>
    <scope>NUCLEOTIDE SEQUENCE [LARGE SCALE GENOMIC DNA]</scope>
    <source>
        <strain evidence="2 3">JCM 18368</strain>
    </source>
</reference>
<evidence type="ECO:0000313" key="3">
    <source>
        <dbReference type="Proteomes" id="UP000252189"/>
    </source>
</evidence>
<evidence type="ECO:0000313" key="2">
    <source>
        <dbReference type="EMBL" id="RCU46654.1"/>
    </source>
</evidence>
<dbReference type="RefSeq" id="WP_114448208.1">
    <property type="nucleotide sequence ID" value="NZ_QPHM01000001.1"/>
</dbReference>
<comment type="caution">
    <text evidence="2">The sequence shown here is derived from an EMBL/GenBank/DDBJ whole genome shotgun (WGS) entry which is preliminary data.</text>
</comment>
<proteinExistence type="predicted"/>
<protein>
    <submittedName>
        <fullName evidence="2">Uncharacterized protein</fullName>
    </submittedName>
</protein>
<dbReference type="EMBL" id="QPHM01000001">
    <property type="protein sequence ID" value="RCU46654.1"/>
    <property type="molecule type" value="Genomic_DNA"/>
</dbReference>
<evidence type="ECO:0000256" key="1">
    <source>
        <dbReference type="SAM" id="MobiDB-lite"/>
    </source>
</evidence>
<name>A0A368NAU0_9EURY</name>
<gene>
    <name evidence="2" type="ORF">DU504_04645</name>
</gene>
<sequence length="61" mass="6594">MARHRASDARRSTNPTRAIADDRDPRSRFDGGRAERDAVGADGCGAERRGPEGFVTAPPEK</sequence>
<dbReference type="Proteomes" id="UP000252189">
    <property type="component" value="Unassembled WGS sequence"/>
</dbReference>
<dbReference type="AlphaFoldDB" id="A0A368NAU0"/>
<feature type="region of interest" description="Disordered" evidence="1">
    <location>
        <begin position="1"/>
        <end position="61"/>
    </location>
</feature>
<feature type="compositionally biased region" description="Basic and acidic residues" evidence="1">
    <location>
        <begin position="19"/>
        <end position="51"/>
    </location>
</feature>
<accession>A0A368NAU0</accession>
<feature type="compositionally biased region" description="Basic and acidic residues" evidence="1">
    <location>
        <begin position="1"/>
        <end position="11"/>
    </location>
</feature>